<proteinExistence type="inferred from homology"/>
<dbReference type="PANTHER" id="PTHR31623">
    <property type="entry name" value="F21J9.9"/>
    <property type="match status" value="1"/>
</dbReference>
<protein>
    <submittedName>
        <fullName evidence="4">Vinorine synthase-like protein</fullName>
    </submittedName>
</protein>
<evidence type="ECO:0000256" key="1">
    <source>
        <dbReference type="ARBA" id="ARBA00009861"/>
    </source>
</evidence>
<keyword evidence="2" id="KW-0808">Transferase</keyword>
<sequence>VVIPNVINVEDAIFALTLMFPTPYLGSGRRKDQTFITCNDEGAVYLEAKVNHTMVEFLNPPKLEFLNKLLPCEPNKMHQNGEDLPQVLVQVNMFNCGGIAIGTCHLHTLLDGCSGSLFQTTWAAICRGCSSDELPHPDFFTASSCFPTINHVSKNTNESFDGQKKCSTRRFVFGSESIDTLRDKAKDDDDNDNDDGRSKFPTRYEALAAFIWKHMTLACKMEGGVDSKRPTLAIHIVDMRRRMGSNECVDLPQGIETISPIPVVLTSWCGLNFSELDFGWGKPFWVGVRGGDQETLPNVAVIMETNEGMEAWVTMEMQHIANLENDMEFLKLALSNPSVSNV</sequence>
<evidence type="ECO:0000256" key="2">
    <source>
        <dbReference type="ARBA" id="ARBA00022679"/>
    </source>
</evidence>
<dbReference type="GO" id="GO:0016746">
    <property type="term" value="F:acyltransferase activity"/>
    <property type="evidence" value="ECO:0007669"/>
    <property type="project" value="UniProtKB-KW"/>
</dbReference>
<dbReference type="Pfam" id="PF02458">
    <property type="entry name" value="Transferase"/>
    <property type="match status" value="2"/>
</dbReference>
<organism evidence="4 5">
    <name type="scientific">Trifolium pratense</name>
    <name type="common">Red clover</name>
    <dbReference type="NCBI Taxonomy" id="57577"/>
    <lineage>
        <taxon>Eukaryota</taxon>
        <taxon>Viridiplantae</taxon>
        <taxon>Streptophyta</taxon>
        <taxon>Embryophyta</taxon>
        <taxon>Tracheophyta</taxon>
        <taxon>Spermatophyta</taxon>
        <taxon>Magnoliopsida</taxon>
        <taxon>eudicotyledons</taxon>
        <taxon>Gunneridae</taxon>
        <taxon>Pentapetalae</taxon>
        <taxon>rosids</taxon>
        <taxon>fabids</taxon>
        <taxon>Fabales</taxon>
        <taxon>Fabaceae</taxon>
        <taxon>Papilionoideae</taxon>
        <taxon>50 kb inversion clade</taxon>
        <taxon>NPAAA clade</taxon>
        <taxon>Hologalegina</taxon>
        <taxon>IRL clade</taxon>
        <taxon>Trifolieae</taxon>
        <taxon>Trifolium</taxon>
    </lineage>
</organism>
<comment type="similarity">
    <text evidence="1">Belongs to the plant acyltransferase family.</text>
</comment>
<dbReference type="Proteomes" id="UP000236291">
    <property type="component" value="Unassembled WGS sequence"/>
</dbReference>
<dbReference type="Gene3D" id="3.30.559.10">
    <property type="entry name" value="Chloramphenicol acetyltransferase-like domain"/>
    <property type="match status" value="3"/>
</dbReference>
<name>A0A2K3KZB2_TRIPR</name>
<dbReference type="InterPro" id="IPR023213">
    <property type="entry name" value="CAT-like_dom_sf"/>
</dbReference>
<dbReference type="STRING" id="57577.A0A2K3KZB2"/>
<reference evidence="4 5" key="2">
    <citation type="journal article" date="2017" name="Front. Plant Sci.">
        <title>Gene Classification and Mining of Molecular Markers Useful in Red Clover (Trifolium pratense) Breeding.</title>
        <authorList>
            <person name="Istvanek J."/>
            <person name="Dluhosova J."/>
            <person name="Dluhos P."/>
            <person name="Patkova L."/>
            <person name="Nedelnik J."/>
            <person name="Repkova J."/>
        </authorList>
    </citation>
    <scope>NUCLEOTIDE SEQUENCE [LARGE SCALE GENOMIC DNA]</scope>
    <source>
        <strain evidence="5">cv. Tatra</strain>
        <tissue evidence="4">Young leaves</tissue>
    </source>
</reference>
<evidence type="ECO:0000313" key="4">
    <source>
        <dbReference type="EMBL" id="PNX71623.1"/>
    </source>
</evidence>
<feature type="non-terminal residue" evidence="4">
    <location>
        <position position="1"/>
    </location>
</feature>
<comment type="caution">
    <text evidence="4">The sequence shown here is derived from an EMBL/GenBank/DDBJ whole genome shotgun (WGS) entry which is preliminary data.</text>
</comment>
<reference evidence="4 5" key="1">
    <citation type="journal article" date="2014" name="Am. J. Bot.">
        <title>Genome assembly and annotation for red clover (Trifolium pratense; Fabaceae).</title>
        <authorList>
            <person name="Istvanek J."/>
            <person name="Jaros M."/>
            <person name="Krenek A."/>
            <person name="Repkova J."/>
        </authorList>
    </citation>
    <scope>NUCLEOTIDE SEQUENCE [LARGE SCALE GENOMIC DNA]</scope>
    <source>
        <strain evidence="5">cv. Tatra</strain>
        <tissue evidence="4">Young leaves</tissue>
    </source>
</reference>
<evidence type="ECO:0000313" key="5">
    <source>
        <dbReference type="Proteomes" id="UP000236291"/>
    </source>
</evidence>
<gene>
    <name evidence="4" type="ORF">L195_g027503</name>
</gene>
<dbReference type="EMBL" id="ASHM01023561">
    <property type="protein sequence ID" value="PNX71623.1"/>
    <property type="molecule type" value="Genomic_DNA"/>
</dbReference>
<accession>A0A2K3KZB2</accession>
<dbReference type="AlphaFoldDB" id="A0A2K3KZB2"/>
<evidence type="ECO:0000256" key="3">
    <source>
        <dbReference type="ARBA" id="ARBA00023315"/>
    </source>
</evidence>
<dbReference type="PANTHER" id="PTHR31623:SF31">
    <property type="entry name" value="HXXXD-TYPE ACYL-TRANSFERASE FAMILY PROTEIN"/>
    <property type="match status" value="1"/>
</dbReference>
<keyword evidence="3" id="KW-0012">Acyltransferase</keyword>